<proteinExistence type="predicted"/>
<evidence type="ECO:0000259" key="4">
    <source>
        <dbReference type="PROSITE" id="PS50026"/>
    </source>
</evidence>
<dbReference type="PANTHER" id="PTHR46769">
    <property type="entry name" value="POLYCYSTIC KIDNEY AND HEPATIC DISEASE 1 (AUTOSOMAL RECESSIVE)-LIKE 1"/>
    <property type="match status" value="1"/>
</dbReference>
<keyword evidence="3" id="KW-0812">Transmembrane</keyword>
<evidence type="ECO:0000256" key="3">
    <source>
        <dbReference type="SAM" id="Phobius"/>
    </source>
</evidence>
<reference evidence="5 6" key="1">
    <citation type="journal article" date="2023" name="Commun. Biol.">
        <title>Genome analysis of Parmales, the sister group of diatoms, reveals the evolutionary specialization of diatoms from phago-mixotrophs to photoautotrophs.</title>
        <authorList>
            <person name="Ban H."/>
            <person name="Sato S."/>
            <person name="Yoshikawa S."/>
            <person name="Yamada K."/>
            <person name="Nakamura Y."/>
            <person name="Ichinomiya M."/>
            <person name="Sato N."/>
            <person name="Blanc-Mathieu R."/>
            <person name="Endo H."/>
            <person name="Kuwata A."/>
            <person name="Ogata H."/>
        </authorList>
    </citation>
    <scope>NUCLEOTIDE SEQUENCE [LARGE SCALE GENOMIC DNA]</scope>
</reference>
<dbReference type="InterPro" id="IPR000742">
    <property type="entry name" value="EGF"/>
</dbReference>
<dbReference type="PROSITE" id="PS50026">
    <property type="entry name" value="EGF_3"/>
    <property type="match status" value="1"/>
</dbReference>
<dbReference type="Gene3D" id="2.10.25.10">
    <property type="entry name" value="Laminin"/>
    <property type="match status" value="1"/>
</dbReference>
<keyword evidence="6" id="KW-1185">Reference proteome</keyword>
<dbReference type="InterPro" id="IPR052387">
    <property type="entry name" value="Fibrocystin"/>
</dbReference>
<keyword evidence="3" id="KW-1133">Transmembrane helix</keyword>
<feature type="disulfide bond" evidence="2">
    <location>
        <begin position="1004"/>
        <end position="1013"/>
    </location>
</feature>
<evidence type="ECO:0000313" key="5">
    <source>
        <dbReference type="EMBL" id="GMI52188.1"/>
    </source>
</evidence>
<name>A0ABQ6NAT9_9STRA</name>
<feature type="domain" description="EGF-like" evidence="4">
    <location>
        <begin position="972"/>
        <end position="1014"/>
    </location>
</feature>
<dbReference type="SMART" id="SM00181">
    <property type="entry name" value="EGF"/>
    <property type="match status" value="3"/>
</dbReference>
<dbReference type="PANTHER" id="PTHR46769:SF2">
    <property type="entry name" value="FIBROCYSTIN-L ISOFORM 2 PRECURSOR-RELATED"/>
    <property type="match status" value="1"/>
</dbReference>
<comment type="caution">
    <text evidence="5">The sequence shown here is derived from an EMBL/GenBank/DDBJ whole genome shotgun (WGS) entry which is preliminary data.</text>
</comment>
<dbReference type="Proteomes" id="UP001165060">
    <property type="component" value="Unassembled WGS sequence"/>
</dbReference>
<feature type="transmembrane region" description="Helical" evidence="3">
    <location>
        <begin position="1059"/>
        <end position="1081"/>
    </location>
</feature>
<keyword evidence="2" id="KW-0245">EGF-like domain</keyword>
<dbReference type="PROSITE" id="PS00022">
    <property type="entry name" value="EGF_1"/>
    <property type="match status" value="1"/>
</dbReference>
<protein>
    <recommendedName>
        <fullName evidence="4">EGF-like domain-containing protein</fullName>
    </recommendedName>
</protein>
<evidence type="ECO:0000313" key="6">
    <source>
        <dbReference type="Proteomes" id="UP001165060"/>
    </source>
</evidence>
<sequence length="1122" mass="118842">GSESLFLSSYPALIDSSYAAVSEPDAAALLSQCIDQPAPDSTSALTLTSSSLSSSLSVTPKTILVVPLGLTLTMDSSLNVAALEIDGALIWSDASSSSTDLFLCAGYVAVSGTFELSASLSSAFIYIKNNALSHSFLGPRSFGAVQWDFLSAPASLDISGRALARTWSLLSSPLAASSSTLTLMHDASAMGWRPGDRILVAPTVRSGSSGVGHYAFIASVDGPTLTMDTPTSAEFEAEFVVRNSLPALKSAEVINLSRNVVITGDDFSEVPCDPSLSPTFGGSVTSEGCACTSGRSSCTVGLHTVAAQNAVYKMSGARVEKCGQRGVGGKYCAHLHLLGSCPDCLLENNAFEFSMQRGLVIHGTHLATARNNVFGDVRGAAMYIEDGNEMLNSLEYNVAICPWNLNDPDKWGCTIPGTSNGQADTSLNQAGLWSLSASNNMLGNRFSNSFNGMLFETNAFGSNGRQFSEGKACTQFHPLGRVEGNTFHSHGRFGTYVLSSTWPKDIASFAELLAADGKVKDIDGSSCSGFDASGGDLGLPATLKNNVDYYNTFVGQYDAGDIQYANHYSESNNCLIYWKVTKDFADGCSAHFTGGYYADGAMNLPDQGAIVMEDTHFGDNVVFEASHHCNIGVTGMLCAPTYVFSNAQFKSSARFYWADDLTGDNMAEAGVFTMAPDYAATDEAAHATESPFPFPFVSLASSAFSDFLLPYDDDGTCVTSSSLGAAGQFASGILCKQQVRVVKIWTFDMDQTTAPDLKVDLWRGASKVFSSTSQLYVIGGTTGRKQGYRFPVLHEGGGEEQYRLSLADGSDVPADWVIEFSDPVFGNRWEEETLNLQVQGRACGEAVSSQHDRRWVFVSNSEFMGDNARGRGACTEYDDMPAVNCDAVPEIALITCDDECAGGCGDNAYCECGTGTCRCDAGFSGDSCEVDVCDALGCGEHGRCSATYLGGDLLPSSHGCICDEGWLGEDCDMNPCADVPADACGGTERGSCANVDETSWECACQKGYSGTTCDTTCTGVCQGEWPHGCNEYGGVNGEENSDLTSDAFKRIENLTMKEIAFIAGAIMLLGVVGCILSCICGRSERGSRANKALSLHGFEGRASENVNFGNVYDGGKRENSLL</sequence>
<feature type="non-terminal residue" evidence="5">
    <location>
        <position position="1"/>
    </location>
</feature>
<dbReference type="InterPro" id="IPR055401">
    <property type="entry name" value="CEMIP_beta-hel_dom"/>
</dbReference>
<dbReference type="Pfam" id="PF24606">
    <property type="entry name" value="CEMIP_beta-hel"/>
    <property type="match status" value="1"/>
</dbReference>
<evidence type="ECO:0000256" key="1">
    <source>
        <dbReference type="ARBA" id="ARBA00022729"/>
    </source>
</evidence>
<evidence type="ECO:0000256" key="2">
    <source>
        <dbReference type="PROSITE-ProRule" id="PRU00076"/>
    </source>
</evidence>
<keyword evidence="1" id="KW-0732">Signal</keyword>
<keyword evidence="2" id="KW-1015">Disulfide bond</keyword>
<keyword evidence="3" id="KW-0472">Membrane</keyword>
<organism evidence="5 6">
    <name type="scientific">Tetraparma gracilis</name>
    <dbReference type="NCBI Taxonomy" id="2962635"/>
    <lineage>
        <taxon>Eukaryota</taxon>
        <taxon>Sar</taxon>
        <taxon>Stramenopiles</taxon>
        <taxon>Ochrophyta</taxon>
        <taxon>Bolidophyceae</taxon>
        <taxon>Parmales</taxon>
        <taxon>Triparmaceae</taxon>
        <taxon>Tetraparma</taxon>
    </lineage>
</organism>
<gene>
    <name evidence="5" type="ORF">TeGR_g9255</name>
</gene>
<accession>A0ABQ6NAT9</accession>
<comment type="caution">
    <text evidence="2">Lacks conserved residue(s) required for the propagation of feature annotation.</text>
</comment>
<dbReference type="EMBL" id="BRYB01006214">
    <property type="protein sequence ID" value="GMI52188.1"/>
    <property type="molecule type" value="Genomic_DNA"/>
</dbReference>